<feature type="compositionally biased region" description="Basic residues" evidence="1">
    <location>
        <begin position="32"/>
        <end position="45"/>
    </location>
</feature>
<sequence>FKAPALLQQALRVAVLGGSRVLRWLTFHTARRDRRSTRKRSKNKPKQAVFASDKKEVEACWRNRGDPSARKKTNPFPRRIASRPPQSLSGGDELVLQARLSGEALLHIGRLFIVRRINRRPEHRSHIAAVGRERER</sequence>
<evidence type="ECO:0000313" key="2">
    <source>
        <dbReference type="EMBL" id="RRT42836.1"/>
    </source>
</evidence>
<comment type="caution">
    <text evidence="2">The sequence shown here is derived from an EMBL/GenBank/DDBJ whole genome shotgun (WGS) entry which is preliminary data.</text>
</comment>
<name>A0A426XTQ9_ENSVE</name>
<evidence type="ECO:0000256" key="1">
    <source>
        <dbReference type="SAM" id="MobiDB-lite"/>
    </source>
</evidence>
<protein>
    <submittedName>
        <fullName evidence="2">Uncharacterized protein</fullName>
    </submittedName>
</protein>
<dbReference type="Proteomes" id="UP000287651">
    <property type="component" value="Unassembled WGS sequence"/>
</dbReference>
<gene>
    <name evidence="2" type="ORF">B296_00056840</name>
</gene>
<feature type="compositionally biased region" description="Basic and acidic residues" evidence="1">
    <location>
        <begin position="52"/>
        <end position="69"/>
    </location>
</feature>
<feature type="non-terminal residue" evidence="2">
    <location>
        <position position="1"/>
    </location>
</feature>
<evidence type="ECO:0000313" key="3">
    <source>
        <dbReference type="Proteomes" id="UP000287651"/>
    </source>
</evidence>
<reference evidence="2 3" key="1">
    <citation type="journal article" date="2014" name="Agronomy (Basel)">
        <title>A Draft Genome Sequence for Ensete ventricosum, the Drought-Tolerant Tree Against Hunger.</title>
        <authorList>
            <person name="Harrison J."/>
            <person name="Moore K.A."/>
            <person name="Paszkiewicz K."/>
            <person name="Jones T."/>
            <person name="Grant M."/>
            <person name="Ambacheew D."/>
            <person name="Muzemil S."/>
            <person name="Studholme D.J."/>
        </authorList>
    </citation>
    <scope>NUCLEOTIDE SEQUENCE [LARGE SCALE GENOMIC DNA]</scope>
</reference>
<dbReference type="AlphaFoldDB" id="A0A426XTQ9"/>
<feature type="region of interest" description="Disordered" evidence="1">
    <location>
        <begin position="32"/>
        <end position="89"/>
    </location>
</feature>
<proteinExistence type="predicted"/>
<dbReference type="EMBL" id="AMZH03017555">
    <property type="protein sequence ID" value="RRT42836.1"/>
    <property type="molecule type" value="Genomic_DNA"/>
</dbReference>
<accession>A0A426XTQ9</accession>
<organism evidence="2 3">
    <name type="scientific">Ensete ventricosum</name>
    <name type="common">Abyssinian banana</name>
    <name type="synonym">Musa ensete</name>
    <dbReference type="NCBI Taxonomy" id="4639"/>
    <lineage>
        <taxon>Eukaryota</taxon>
        <taxon>Viridiplantae</taxon>
        <taxon>Streptophyta</taxon>
        <taxon>Embryophyta</taxon>
        <taxon>Tracheophyta</taxon>
        <taxon>Spermatophyta</taxon>
        <taxon>Magnoliopsida</taxon>
        <taxon>Liliopsida</taxon>
        <taxon>Zingiberales</taxon>
        <taxon>Musaceae</taxon>
        <taxon>Ensete</taxon>
    </lineage>
</organism>